<keyword evidence="7" id="KW-1278">Translocase</keyword>
<dbReference type="GO" id="GO:0012505">
    <property type="term" value="C:endomembrane system"/>
    <property type="evidence" value="ECO:0007669"/>
    <property type="project" value="UniProtKB-SubCell"/>
</dbReference>
<feature type="transmembrane region" description="Helical" evidence="10">
    <location>
        <begin position="153"/>
        <end position="174"/>
    </location>
</feature>
<keyword evidence="13" id="KW-1185">Reference proteome</keyword>
<comment type="similarity">
    <text evidence="2 10">Belongs to the cation transport ATPase (P-type) (TC 3.A.3) family. Type IB subfamily.</text>
</comment>
<keyword evidence="6 10" id="KW-0067">ATP-binding</keyword>
<dbReference type="NCBIfam" id="TIGR01525">
    <property type="entry name" value="ATPase-IB_hvy"/>
    <property type="match status" value="1"/>
</dbReference>
<dbReference type="CDD" id="cd00371">
    <property type="entry name" value="HMA"/>
    <property type="match status" value="1"/>
</dbReference>
<dbReference type="Pfam" id="PF00122">
    <property type="entry name" value="E1-E2_ATPase"/>
    <property type="match status" value="1"/>
</dbReference>
<dbReference type="SFLD" id="SFLDF00027">
    <property type="entry name" value="p-type_atpase"/>
    <property type="match status" value="1"/>
</dbReference>
<dbReference type="InterPro" id="IPR036412">
    <property type="entry name" value="HAD-like_sf"/>
</dbReference>
<dbReference type="NCBIfam" id="TIGR01494">
    <property type="entry name" value="ATPase_P-type"/>
    <property type="match status" value="1"/>
</dbReference>
<organism evidence="12 13">
    <name type="scientific">Aliidongia dinghuensis</name>
    <dbReference type="NCBI Taxonomy" id="1867774"/>
    <lineage>
        <taxon>Bacteria</taxon>
        <taxon>Pseudomonadati</taxon>
        <taxon>Pseudomonadota</taxon>
        <taxon>Alphaproteobacteria</taxon>
        <taxon>Rhodospirillales</taxon>
        <taxon>Dongiaceae</taxon>
        <taxon>Aliidongia</taxon>
    </lineage>
</organism>
<dbReference type="InterPro" id="IPR018303">
    <property type="entry name" value="ATPase_P-typ_P_site"/>
</dbReference>
<dbReference type="InterPro" id="IPR001757">
    <property type="entry name" value="P_typ_ATPase"/>
</dbReference>
<evidence type="ECO:0000259" key="11">
    <source>
        <dbReference type="PROSITE" id="PS50846"/>
    </source>
</evidence>
<dbReference type="NCBIfam" id="TIGR01511">
    <property type="entry name" value="ATPase-IB1_Cu"/>
    <property type="match status" value="1"/>
</dbReference>
<reference evidence="12" key="2">
    <citation type="submission" date="2020-09" db="EMBL/GenBank/DDBJ databases">
        <authorList>
            <person name="Sun Q."/>
            <person name="Zhou Y."/>
        </authorList>
    </citation>
    <scope>NUCLEOTIDE SEQUENCE</scope>
    <source>
        <strain evidence="12">CGMCC 1.15725</strain>
    </source>
</reference>
<dbReference type="InterPro" id="IPR006121">
    <property type="entry name" value="HMA_dom"/>
</dbReference>
<dbReference type="InterPro" id="IPR017969">
    <property type="entry name" value="Heavy-metal-associated_CS"/>
</dbReference>
<evidence type="ECO:0000256" key="5">
    <source>
        <dbReference type="ARBA" id="ARBA00022741"/>
    </source>
</evidence>
<dbReference type="PROSITE" id="PS00154">
    <property type="entry name" value="ATPASE_E1_E2"/>
    <property type="match status" value="1"/>
</dbReference>
<feature type="transmembrane region" description="Helical" evidence="10">
    <location>
        <begin position="673"/>
        <end position="692"/>
    </location>
</feature>
<keyword evidence="4 10" id="KW-0479">Metal-binding</keyword>
<feature type="transmembrane region" description="Helical" evidence="10">
    <location>
        <begin position="180"/>
        <end position="198"/>
    </location>
</feature>
<dbReference type="RefSeq" id="WP_189051930.1">
    <property type="nucleotide sequence ID" value="NZ_BMJQ01000023.1"/>
</dbReference>
<dbReference type="GO" id="GO:0005524">
    <property type="term" value="F:ATP binding"/>
    <property type="evidence" value="ECO:0007669"/>
    <property type="project" value="UniProtKB-UniRule"/>
</dbReference>
<evidence type="ECO:0000256" key="1">
    <source>
        <dbReference type="ARBA" id="ARBA00004127"/>
    </source>
</evidence>
<dbReference type="InterPro" id="IPR027256">
    <property type="entry name" value="P-typ_ATPase_IB"/>
</dbReference>
<sequence>MTVTATPTAAPLRLAITGMTCASCAGRVERALKRVPGVESVTVNLATEEALVSAAAPTDALIAAVVKAGYGAAPRADSVAAPAGPQALPVILACLFTAPLLLPMLLQPFGITLMLPIPLGIALAAPVQLWFGRHFYRAAWAALRSGDGNMDQLVVLGSSAAWVLSLYNLATAPAGATPELYLEPAAAIVAFVLLGKHLEARAKRHTRDAVTALAALRPSTASVIEDGREVERPVEALRLGDLIRVRPGERLPADGIVRDGRAGLDEAVLTGESHPVERGPGDTVVAGALALDGALTIEVTALGRQSALGRILAQVEAAEATKAPVQRLVDRVSRVFVPAVLVIGLATMLGWALAGAAPSIAVLRGVAVWVIACPCALGLATPAALVAAFGSAARRGILLKDPAALEAAHRIDLVAFDKTGTLTEGKPVLTEILAADGDAATALRRAAALQDGSEHPLGQALVAALGERGLAAPEIGNFRALPGIGVAAEIDGEAYAVGTARLLEGAPPAVLAEAAARLEADGRTLSWLVRQSDRAPLALFGFTDQVRAQAASAVARLRAMRVEVALLTGDTAGSAAAAARAVGIDEVRARLLPADKTAAIADWQRQGRAIAMVGDGINDAPALAQATLGIAVDAGTDVAVAAAGASIRGGDPARVADLLALSRASWAVIRQNLGWAFGFNVIGIPLAAAGLLSPTLAAAAMACSSVAVVTNALRLARWRPRA</sequence>
<dbReference type="SUPFAM" id="SSF56784">
    <property type="entry name" value="HAD-like"/>
    <property type="match status" value="1"/>
</dbReference>
<dbReference type="SUPFAM" id="SSF55008">
    <property type="entry name" value="HMA, heavy metal-associated domain"/>
    <property type="match status" value="1"/>
</dbReference>
<feature type="transmembrane region" description="Helical" evidence="10">
    <location>
        <begin position="698"/>
        <end position="716"/>
    </location>
</feature>
<evidence type="ECO:0000313" key="13">
    <source>
        <dbReference type="Proteomes" id="UP000646365"/>
    </source>
</evidence>
<dbReference type="GO" id="GO:0016887">
    <property type="term" value="F:ATP hydrolysis activity"/>
    <property type="evidence" value="ECO:0007669"/>
    <property type="project" value="InterPro"/>
</dbReference>
<dbReference type="EMBL" id="BMJQ01000023">
    <property type="protein sequence ID" value="GGF45933.1"/>
    <property type="molecule type" value="Genomic_DNA"/>
</dbReference>
<feature type="transmembrane region" description="Helical" evidence="10">
    <location>
        <begin position="366"/>
        <end position="390"/>
    </location>
</feature>
<dbReference type="InterPro" id="IPR023214">
    <property type="entry name" value="HAD_sf"/>
</dbReference>
<comment type="caution">
    <text evidence="12">The sequence shown here is derived from an EMBL/GenBank/DDBJ whole genome shotgun (WGS) entry which is preliminary data.</text>
</comment>
<gene>
    <name evidence="12" type="ORF">GCM10011611_60500</name>
</gene>
<evidence type="ECO:0000256" key="6">
    <source>
        <dbReference type="ARBA" id="ARBA00022840"/>
    </source>
</evidence>
<evidence type="ECO:0000256" key="7">
    <source>
        <dbReference type="ARBA" id="ARBA00022967"/>
    </source>
</evidence>
<feature type="transmembrane region" description="Helical" evidence="10">
    <location>
        <begin position="87"/>
        <end position="105"/>
    </location>
</feature>
<dbReference type="FunFam" id="3.30.70.100:FF:000005">
    <property type="entry name" value="Copper-exporting P-type ATPase A"/>
    <property type="match status" value="1"/>
</dbReference>
<dbReference type="SUPFAM" id="SSF81653">
    <property type="entry name" value="Calcium ATPase, transduction domain A"/>
    <property type="match status" value="1"/>
</dbReference>
<dbReference type="Pfam" id="PF00702">
    <property type="entry name" value="Hydrolase"/>
    <property type="match status" value="1"/>
</dbReference>
<evidence type="ECO:0000256" key="9">
    <source>
        <dbReference type="ARBA" id="ARBA00023136"/>
    </source>
</evidence>
<reference evidence="12" key="1">
    <citation type="journal article" date="2014" name="Int. J. Syst. Evol. Microbiol.">
        <title>Complete genome sequence of Corynebacterium casei LMG S-19264T (=DSM 44701T), isolated from a smear-ripened cheese.</title>
        <authorList>
            <consortium name="US DOE Joint Genome Institute (JGI-PGF)"/>
            <person name="Walter F."/>
            <person name="Albersmeier A."/>
            <person name="Kalinowski J."/>
            <person name="Ruckert C."/>
        </authorList>
    </citation>
    <scope>NUCLEOTIDE SEQUENCE</scope>
    <source>
        <strain evidence="12">CGMCC 1.15725</strain>
    </source>
</reference>
<dbReference type="SFLD" id="SFLDG00002">
    <property type="entry name" value="C1.7:_P-type_atpase_like"/>
    <property type="match status" value="1"/>
</dbReference>
<evidence type="ECO:0000256" key="2">
    <source>
        <dbReference type="ARBA" id="ARBA00006024"/>
    </source>
</evidence>
<keyword evidence="3 10" id="KW-0812">Transmembrane</keyword>
<keyword evidence="5 10" id="KW-0547">Nucleotide-binding</keyword>
<dbReference type="PANTHER" id="PTHR43520">
    <property type="entry name" value="ATP7, ISOFORM B"/>
    <property type="match status" value="1"/>
</dbReference>
<dbReference type="Gene3D" id="3.40.50.1000">
    <property type="entry name" value="HAD superfamily/HAD-like"/>
    <property type="match status" value="1"/>
</dbReference>
<comment type="subcellular location">
    <subcellularLocation>
        <location evidence="10">Cell membrane</location>
    </subcellularLocation>
    <subcellularLocation>
        <location evidence="1">Endomembrane system</location>
        <topology evidence="1">Multi-pass membrane protein</topology>
    </subcellularLocation>
</comment>
<dbReference type="GO" id="GO:0055070">
    <property type="term" value="P:copper ion homeostasis"/>
    <property type="evidence" value="ECO:0007669"/>
    <property type="project" value="TreeGrafter"/>
</dbReference>
<dbReference type="InterPro" id="IPR059000">
    <property type="entry name" value="ATPase_P-type_domA"/>
</dbReference>
<feature type="transmembrane region" description="Helical" evidence="10">
    <location>
        <begin position="335"/>
        <end position="354"/>
    </location>
</feature>
<dbReference type="InterPro" id="IPR036163">
    <property type="entry name" value="HMA_dom_sf"/>
</dbReference>
<dbReference type="InterPro" id="IPR044492">
    <property type="entry name" value="P_typ_ATPase_HD_dom"/>
</dbReference>
<evidence type="ECO:0000256" key="10">
    <source>
        <dbReference type="RuleBase" id="RU362081"/>
    </source>
</evidence>
<dbReference type="PROSITE" id="PS01047">
    <property type="entry name" value="HMA_1"/>
    <property type="match status" value="1"/>
</dbReference>
<evidence type="ECO:0000313" key="12">
    <source>
        <dbReference type="EMBL" id="GGF45933.1"/>
    </source>
</evidence>
<evidence type="ECO:0000256" key="3">
    <source>
        <dbReference type="ARBA" id="ARBA00022692"/>
    </source>
</evidence>
<dbReference type="Pfam" id="PF00403">
    <property type="entry name" value="HMA"/>
    <property type="match status" value="1"/>
</dbReference>
<dbReference type="SUPFAM" id="SSF81665">
    <property type="entry name" value="Calcium ATPase, transmembrane domain M"/>
    <property type="match status" value="1"/>
</dbReference>
<dbReference type="AlphaFoldDB" id="A0A8J2Z0Y2"/>
<dbReference type="InterPro" id="IPR008250">
    <property type="entry name" value="ATPase_P-typ_transduc_dom_A_sf"/>
</dbReference>
<accession>A0A8J2Z0Y2</accession>
<dbReference type="Gene3D" id="3.40.1110.10">
    <property type="entry name" value="Calcium-transporting ATPase, cytoplasmic domain N"/>
    <property type="match status" value="1"/>
</dbReference>
<dbReference type="Gene3D" id="2.70.150.10">
    <property type="entry name" value="Calcium-transporting ATPase, cytoplasmic transduction domain A"/>
    <property type="match status" value="1"/>
</dbReference>
<protein>
    <submittedName>
        <fullName evidence="12">Copper-transporting ATPase</fullName>
    </submittedName>
</protein>
<name>A0A8J2Z0Y2_9PROT</name>
<dbReference type="GO" id="GO:0005507">
    <property type="term" value="F:copper ion binding"/>
    <property type="evidence" value="ECO:0007669"/>
    <property type="project" value="TreeGrafter"/>
</dbReference>
<dbReference type="PRINTS" id="PR00943">
    <property type="entry name" value="CUATPASE"/>
</dbReference>
<dbReference type="PRINTS" id="PR00119">
    <property type="entry name" value="CATATPASE"/>
</dbReference>
<dbReference type="Proteomes" id="UP000646365">
    <property type="component" value="Unassembled WGS sequence"/>
</dbReference>
<feature type="transmembrane region" description="Helical" evidence="10">
    <location>
        <begin position="111"/>
        <end position="132"/>
    </location>
</feature>
<proteinExistence type="inferred from homology"/>
<dbReference type="PROSITE" id="PS50846">
    <property type="entry name" value="HMA_2"/>
    <property type="match status" value="1"/>
</dbReference>
<keyword evidence="8 10" id="KW-1133">Transmembrane helix</keyword>
<dbReference type="PANTHER" id="PTHR43520:SF8">
    <property type="entry name" value="P-TYPE CU(+) TRANSPORTER"/>
    <property type="match status" value="1"/>
</dbReference>
<dbReference type="InterPro" id="IPR023299">
    <property type="entry name" value="ATPase_P-typ_cyto_dom_N"/>
</dbReference>
<feature type="domain" description="HMA" evidence="11">
    <location>
        <begin position="10"/>
        <end position="73"/>
    </location>
</feature>
<evidence type="ECO:0000256" key="4">
    <source>
        <dbReference type="ARBA" id="ARBA00022723"/>
    </source>
</evidence>
<dbReference type="InterPro" id="IPR023298">
    <property type="entry name" value="ATPase_P-typ_TM_dom_sf"/>
</dbReference>
<dbReference type="GO" id="GO:0043682">
    <property type="term" value="F:P-type divalent copper transporter activity"/>
    <property type="evidence" value="ECO:0007669"/>
    <property type="project" value="TreeGrafter"/>
</dbReference>
<dbReference type="GO" id="GO:0005886">
    <property type="term" value="C:plasma membrane"/>
    <property type="evidence" value="ECO:0007669"/>
    <property type="project" value="UniProtKB-SubCell"/>
</dbReference>
<dbReference type="Gene3D" id="3.30.70.100">
    <property type="match status" value="1"/>
</dbReference>
<keyword evidence="10" id="KW-1003">Cell membrane</keyword>
<keyword evidence="9 10" id="KW-0472">Membrane</keyword>
<evidence type="ECO:0000256" key="8">
    <source>
        <dbReference type="ARBA" id="ARBA00022989"/>
    </source>
</evidence>
<dbReference type="SFLD" id="SFLDS00003">
    <property type="entry name" value="Haloacid_Dehalogenase"/>
    <property type="match status" value="1"/>
</dbReference>